<feature type="domain" description="NB-ARC" evidence="2">
    <location>
        <begin position="171"/>
        <end position="289"/>
    </location>
</feature>
<dbReference type="PANTHER" id="PTHR33463">
    <property type="entry name" value="NB-ARC DOMAIN-CONTAINING PROTEIN-RELATED"/>
    <property type="match status" value="1"/>
</dbReference>
<evidence type="ECO:0000256" key="1">
    <source>
        <dbReference type="ARBA" id="ARBA00022821"/>
    </source>
</evidence>
<dbReference type="Pfam" id="PF00931">
    <property type="entry name" value="NB-ARC"/>
    <property type="match status" value="1"/>
</dbReference>
<dbReference type="InterPro" id="IPR027417">
    <property type="entry name" value="P-loop_NTPase"/>
</dbReference>
<dbReference type="PANTHER" id="PTHR33463:SF218">
    <property type="entry name" value="DISEASE RESISTANCE PROTEIN RPS2-LIKE"/>
    <property type="match status" value="1"/>
</dbReference>
<protein>
    <recommendedName>
        <fullName evidence="2">NB-ARC domain-containing protein</fullName>
    </recommendedName>
</protein>
<organism evidence="3">
    <name type="scientific">Daucus carota subsp. sativus</name>
    <name type="common">Carrot</name>
    <dbReference type="NCBI Taxonomy" id="79200"/>
    <lineage>
        <taxon>Eukaryota</taxon>
        <taxon>Viridiplantae</taxon>
        <taxon>Streptophyta</taxon>
        <taxon>Embryophyta</taxon>
        <taxon>Tracheophyta</taxon>
        <taxon>Spermatophyta</taxon>
        <taxon>Magnoliopsida</taxon>
        <taxon>eudicotyledons</taxon>
        <taxon>Gunneridae</taxon>
        <taxon>Pentapetalae</taxon>
        <taxon>asterids</taxon>
        <taxon>campanulids</taxon>
        <taxon>Apiales</taxon>
        <taxon>Apiaceae</taxon>
        <taxon>Apioideae</taxon>
        <taxon>Scandiceae</taxon>
        <taxon>Daucinae</taxon>
        <taxon>Daucus</taxon>
        <taxon>Daucus sect. Daucus</taxon>
    </lineage>
</organism>
<dbReference type="PRINTS" id="PR00364">
    <property type="entry name" value="DISEASERSIST"/>
</dbReference>
<gene>
    <name evidence="3" type="ORF">DCAR_029757</name>
</gene>
<accession>A0A175YG88</accession>
<keyword evidence="1" id="KW-0611">Plant defense</keyword>
<dbReference type="AlphaFoldDB" id="A0A175YG88"/>
<evidence type="ECO:0000313" key="3">
    <source>
        <dbReference type="EMBL" id="KZM82188.1"/>
    </source>
</evidence>
<dbReference type="EMBL" id="LNRQ01000009">
    <property type="protein sequence ID" value="KZM82188.1"/>
    <property type="molecule type" value="Genomic_DNA"/>
</dbReference>
<dbReference type="Gramene" id="KZM82188">
    <property type="protein sequence ID" value="KZM82188"/>
    <property type="gene ID" value="DCAR_029757"/>
</dbReference>
<sequence length="297" mass="33466">MVGLSDIPSVGKLVDRISNAAVDAIFRGFRYMFCYKDLVKTLDSQVEKANTEEERVSTKVAAERANGELIKPHVDKWQKEAEEIKESAHKFAEKYKNRHSCRCIQCVPIPNPVSRFRLGREAVQKTERLTELINSGKELLANEIAHLAPGENLPKTNTEFQEFQSRKYAYVELWHALITESSPVLGIYGMPGVGKTRMMEQLWKDAEEKKIFNKVTRGNVGNEKLDVIHLQKQIAGHLDCNFVSEDNVESRASQLKQSLLNAGKTLVILDDVWREIPLDVIGIPFGDGNSPMGSKIS</sequence>
<name>A0A175YG88_DAUCS</name>
<dbReference type="SUPFAM" id="SSF52540">
    <property type="entry name" value="P-loop containing nucleoside triphosphate hydrolases"/>
    <property type="match status" value="1"/>
</dbReference>
<proteinExistence type="predicted"/>
<evidence type="ECO:0000259" key="2">
    <source>
        <dbReference type="Pfam" id="PF00931"/>
    </source>
</evidence>
<dbReference type="GO" id="GO:0043531">
    <property type="term" value="F:ADP binding"/>
    <property type="evidence" value="ECO:0007669"/>
    <property type="project" value="InterPro"/>
</dbReference>
<dbReference type="OMA" id="WHALITE"/>
<reference evidence="3" key="1">
    <citation type="journal article" date="2016" name="Nat. Genet.">
        <title>A high-quality carrot genome assembly provides new insights into carotenoid accumulation and asterid genome evolution.</title>
        <authorList>
            <person name="Iorizzo M."/>
            <person name="Ellison S."/>
            <person name="Senalik D."/>
            <person name="Zeng P."/>
            <person name="Satapoomin P."/>
            <person name="Huang J."/>
            <person name="Bowman M."/>
            <person name="Iovene M."/>
            <person name="Sanseverino W."/>
            <person name="Cavagnaro P."/>
            <person name="Yildiz M."/>
            <person name="Macko-Podgorni A."/>
            <person name="Moranska E."/>
            <person name="Grzebelus E."/>
            <person name="Grzebelus D."/>
            <person name="Ashrafi H."/>
            <person name="Zheng Z."/>
            <person name="Cheng S."/>
            <person name="Spooner D."/>
            <person name="Van Deynze A."/>
            <person name="Simon P."/>
        </authorList>
    </citation>
    <scope>NUCLEOTIDE SEQUENCE [LARGE SCALE GENOMIC DNA]</scope>
    <source>
        <tissue evidence="3">Leaf</tissue>
    </source>
</reference>
<dbReference type="STRING" id="79200.A0A175YG88"/>
<dbReference type="InterPro" id="IPR002182">
    <property type="entry name" value="NB-ARC"/>
</dbReference>
<dbReference type="Gene3D" id="3.40.50.300">
    <property type="entry name" value="P-loop containing nucleotide triphosphate hydrolases"/>
    <property type="match status" value="1"/>
</dbReference>
<comment type="caution">
    <text evidence="3">The sequence shown here is derived from an EMBL/GenBank/DDBJ whole genome shotgun (WGS) entry which is preliminary data.</text>
</comment>
<dbReference type="InterPro" id="IPR050905">
    <property type="entry name" value="Plant_NBS-LRR"/>
</dbReference>